<accession>U4TNX6</accession>
<dbReference type="AlphaFoldDB" id="U4TNX6"/>
<dbReference type="EMBL" id="KI271589">
    <property type="protein sequence ID" value="ERL65150.1"/>
    <property type="molecule type" value="Genomic_DNA"/>
</dbReference>
<evidence type="ECO:0000313" key="2">
    <source>
        <dbReference type="Proteomes" id="UP000030647"/>
    </source>
</evidence>
<dbReference type="Proteomes" id="UP000030647">
    <property type="component" value="Unassembled WGS sequence"/>
</dbReference>
<dbReference type="HOGENOM" id="CLU_2649977_0_0_9"/>
<name>U4TNX6_9LACO</name>
<protein>
    <submittedName>
        <fullName evidence="1">Uncharacterized protein</fullName>
    </submittedName>
</protein>
<proteinExistence type="predicted"/>
<keyword evidence="2" id="KW-1185">Reference proteome</keyword>
<reference evidence="2" key="1">
    <citation type="journal article" date="2013" name="Genome Announc.">
        <title>Whole-Genome Sequencing of Lactobacillus shenzhenensis Strain LY-73T.</title>
        <authorList>
            <person name="Lin Z."/>
            <person name="Liu Z."/>
            <person name="Yang R."/>
            <person name="Zou Y."/>
            <person name="Wan D."/>
            <person name="Chen J."/>
            <person name="Guo M."/>
            <person name="Zhao J."/>
            <person name="Fang C."/>
            <person name="Yang R."/>
            <person name="Liu F."/>
        </authorList>
    </citation>
    <scope>NUCLEOTIDE SEQUENCE [LARGE SCALE GENOMIC DNA]</scope>
    <source>
        <strain evidence="2">LY-73</strain>
    </source>
</reference>
<organism evidence="1 2">
    <name type="scientific">Schleiferilactobacillus shenzhenensis LY-73</name>
    <dbReference type="NCBI Taxonomy" id="1231336"/>
    <lineage>
        <taxon>Bacteria</taxon>
        <taxon>Bacillati</taxon>
        <taxon>Bacillota</taxon>
        <taxon>Bacilli</taxon>
        <taxon>Lactobacillales</taxon>
        <taxon>Lactobacillaceae</taxon>
        <taxon>Schleiferilactobacillus</taxon>
    </lineage>
</organism>
<gene>
    <name evidence="1" type="ORF">L248_3088</name>
</gene>
<sequence>MSKTFTAAEAKKIQEEAPVPVGMRDEPYIVIKPMTEEEITVHIMEMMHLSRPDANEWIRKTRSEIKKNKNSTLDRP</sequence>
<dbReference type="RefSeq" id="WP_022529673.1">
    <property type="nucleotide sequence ID" value="NZ_KI271589.1"/>
</dbReference>
<evidence type="ECO:0000313" key="1">
    <source>
        <dbReference type="EMBL" id="ERL65150.1"/>
    </source>
</evidence>